<evidence type="ECO:0000313" key="1">
    <source>
        <dbReference type="EMBL" id="HAT4308421.1"/>
    </source>
</evidence>
<organism evidence="1">
    <name type="scientific">Clostridium perfringens</name>
    <dbReference type="NCBI Taxonomy" id="1502"/>
    <lineage>
        <taxon>Bacteria</taxon>
        <taxon>Bacillati</taxon>
        <taxon>Bacillota</taxon>
        <taxon>Clostridia</taxon>
        <taxon>Eubacteriales</taxon>
        <taxon>Clostridiaceae</taxon>
        <taxon>Clostridium</taxon>
    </lineage>
</organism>
<protein>
    <submittedName>
        <fullName evidence="1">Uncharacterized protein</fullName>
    </submittedName>
</protein>
<dbReference type="Proteomes" id="UP000859547">
    <property type="component" value="Unassembled WGS sequence"/>
</dbReference>
<sequence>MNKLNNFIKLLVGNFDNSEQLEKLKASEVEGFPFAKHINNICNDKIKGLPNNFEGVFLLEESYYTSNGKTTCSPHLFLFTEDGENIKLTSYEIPKGYSKSNFTYDNLEDINFVELNISEKFTPAIYKNIEGIWEGGSVSMFTPILKFTLFERFSEEKLEVSEIIEVNGKRTFGYDEPIIYKRINN</sequence>
<reference evidence="1" key="1">
    <citation type="journal article" date="2018" name="Genome Biol.">
        <title>SKESA: strategic k-mer extension for scrupulous assemblies.</title>
        <authorList>
            <person name="Souvorov A."/>
            <person name="Agarwala R."/>
            <person name="Lipman D.J."/>
        </authorList>
    </citation>
    <scope>NUCLEOTIDE SEQUENCE</scope>
    <source>
        <strain evidence="1">C8</strain>
    </source>
</reference>
<dbReference type="EMBL" id="DACTCB010000012">
    <property type="protein sequence ID" value="HAT4308421.1"/>
    <property type="molecule type" value="Genomic_DNA"/>
</dbReference>
<comment type="caution">
    <text evidence="1">The sequence shown here is derived from an EMBL/GenBank/DDBJ whole genome shotgun (WGS) entry which is preliminary data.</text>
</comment>
<name>A0A8H9QZB3_CLOPF</name>
<gene>
    <name evidence="1" type="ORF">I9080_002234</name>
</gene>
<dbReference type="AlphaFoldDB" id="A0A8H9QZB3"/>
<reference evidence="1" key="2">
    <citation type="submission" date="2020-07" db="EMBL/GenBank/DDBJ databases">
        <authorList>
            <consortium name="NCBI Pathogen Detection Project"/>
        </authorList>
    </citation>
    <scope>NUCLEOTIDE SEQUENCE</scope>
    <source>
        <strain evidence="1">C8</strain>
    </source>
</reference>
<proteinExistence type="predicted"/>
<accession>A0A8H9QZB3</accession>